<evidence type="ECO:0000259" key="10">
    <source>
        <dbReference type="PROSITE" id="PS51371"/>
    </source>
</evidence>
<dbReference type="PANTHER" id="PTHR43773:SF1">
    <property type="entry name" value="MAGNESIUM TRANSPORTER MGTE"/>
    <property type="match status" value="1"/>
</dbReference>
<dbReference type="EMBL" id="FO681348">
    <property type="protein sequence ID" value="CCV66268.1"/>
    <property type="molecule type" value="Genomic_DNA"/>
</dbReference>
<comment type="similarity">
    <text evidence="2 9">Belongs to the SLC41A transporter family.</text>
</comment>
<evidence type="ECO:0000256" key="9">
    <source>
        <dbReference type="RuleBase" id="RU362011"/>
    </source>
</evidence>
<keyword evidence="3 9" id="KW-0813">Transport</keyword>
<feature type="transmembrane region" description="Helical" evidence="9">
    <location>
        <begin position="358"/>
        <end position="380"/>
    </location>
</feature>
<keyword evidence="6 9" id="KW-1133">Transmembrane helix</keyword>
<dbReference type="Pfam" id="PF00571">
    <property type="entry name" value="CBS"/>
    <property type="match status" value="2"/>
</dbReference>
<keyword evidence="4 9" id="KW-0812">Transmembrane</keyword>
<dbReference type="InterPro" id="IPR000644">
    <property type="entry name" value="CBS_dom"/>
</dbReference>
<accession>U4KS27</accession>
<feature type="transmembrane region" description="Helical" evidence="9">
    <location>
        <begin position="392"/>
        <end position="419"/>
    </location>
</feature>
<name>U4KS27_9MOLU</name>
<keyword evidence="9" id="KW-1003">Cell membrane</keyword>
<comment type="subunit">
    <text evidence="9">Homodimer.</text>
</comment>
<keyword evidence="8" id="KW-0129">CBS domain</keyword>
<proteinExistence type="inferred from homology"/>
<dbReference type="SUPFAM" id="SSF161093">
    <property type="entry name" value="MgtE membrane domain-like"/>
    <property type="match status" value="1"/>
</dbReference>
<evidence type="ECO:0000256" key="1">
    <source>
        <dbReference type="ARBA" id="ARBA00004141"/>
    </source>
</evidence>
<feature type="domain" description="CBS" evidence="10">
    <location>
        <begin position="210"/>
        <end position="263"/>
    </location>
</feature>
<evidence type="ECO:0000256" key="3">
    <source>
        <dbReference type="ARBA" id="ARBA00022448"/>
    </source>
</evidence>
<reference evidence="11 12" key="1">
    <citation type="journal article" date="2013" name="J. Mol. Microbiol. Biotechnol.">
        <title>Analysis of the Complete Genomes of Acholeplasma brassicae , A. palmae and A. laidlawii and Their Comparison to the Obligate Parasites from ' Candidatus Phytoplasma'.</title>
        <authorList>
            <person name="Kube M."/>
            <person name="Siewert C."/>
            <person name="Migdoll A.M."/>
            <person name="Duduk B."/>
            <person name="Holz S."/>
            <person name="Rabus R."/>
            <person name="Seemuller E."/>
            <person name="Mitrovic J."/>
            <person name="Muller I."/>
            <person name="Buttner C."/>
            <person name="Reinhardt R."/>
        </authorList>
    </citation>
    <scope>NUCLEOTIDE SEQUENCE [LARGE SCALE GENOMIC DNA]</scope>
    <source>
        <strain evidence="12">0502</strain>
    </source>
</reference>
<feature type="transmembrane region" description="Helical" evidence="9">
    <location>
        <begin position="309"/>
        <end position="338"/>
    </location>
</feature>
<dbReference type="GO" id="GO:0005886">
    <property type="term" value="C:plasma membrane"/>
    <property type="evidence" value="ECO:0007669"/>
    <property type="project" value="UniProtKB-SubCell"/>
</dbReference>
<dbReference type="NCBIfam" id="TIGR00400">
    <property type="entry name" value="mgtE"/>
    <property type="match status" value="1"/>
</dbReference>
<dbReference type="GO" id="GO:0015095">
    <property type="term" value="F:magnesium ion transmembrane transporter activity"/>
    <property type="evidence" value="ECO:0007669"/>
    <property type="project" value="UniProtKB-UniRule"/>
</dbReference>
<evidence type="ECO:0000313" key="12">
    <source>
        <dbReference type="Proteomes" id="UP000032737"/>
    </source>
</evidence>
<dbReference type="SUPFAM" id="SSF54631">
    <property type="entry name" value="CBS-domain pair"/>
    <property type="match status" value="1"/>
</dbReference>
<protein>
    <recommendedName>
        <fullName evidence="9">Magnesium transporter MgtE</fullName>
    </recommendedName>
</protein>
<dbReference type="SUPFAM" id="SSF158791">
    <property type="entry name" value="MgtE N-terminal domain-like"/>
    <property type="match status" value="1"/>
</dbReference>
<dbReference type="Pfam" id="PF03448">
    <property type="entry name" value="MgtE_N"/>
    <property type="match status" value="1"/>
</dbReference>
<dbReference type="GO" id="GO:0046872">
    <property type="term" value="F:metal ion binding"/>
    <property type="evidence" value="ECO:0007669"/>
    <property type="project" value="UniProtKB-KW"/>
</dbReference>
<dbReference type="PROSITE" id="PS51371">
    <property type="entry name" value="CBS"/>
    <property type="match status" value="2"/>
</dbReference>
<gene>
    <name evidence="11" type="primary">mgtE</name>
    <name evidence="11" type="ORF">BN85312470</name>
</gene>
<dbReference type="Gene3D" id="1.25.60.10">
    <property type="entry name" value="MgtE N-terminal domain-like"/>
    <property type="match status" value="1"/>
</dbReference>
<dbReference type="InterPro" id="IPR046342">
    <property type="entry name" value="CBS_dom_sf"/>
</dbReference>
<dbReference type="Pfam" id="PF01769">
    <property type="entry name" value="MgtE"/>
    <property type="match status" value="1"/>
</dbReference>
<feature type="transmembrane region" description="Helical" evidence="9">
    <location>
        <begin position="431"/>
        <end position="458"/>
    </location>
</feature>
<evidence type="ECO:0000256" key="4">
    <source>
        <dbReference type="ARBA" id="ARBA00022692"/>
    </source>
</evidence>
<evidence type="ECO:0000256" key="2">
    <source>
        <dbReference type="ARBA" id="ARBA00009749"/>
    </source>
</evidence>
<dbReference type="HOGENOM" id="CLU_037408_1_1_14"/>
<evidence type="ECO:0000256" key="7">
    <source>
        <dbReference type="ARBA" id="ARBA00023136"/>
    </source>
</evidence>
<dbReference type="InterPro" id="IPR006667">
    <property type="entry name" value="SLC41_membr_dom"/>
</dbReference>
<dbReference type="InterPro" id="IPR036739">
    <property type="entry name" value="SLC41_membr_dom_sf"/>
</dbReference>
<feature type="domain" description="CBS" evidence="10">
    <location>
        <begin position="142"/>
        <end position="205"/>
    </location>
</feature>
<organism evidence="11 12">
    <name type="scientific">Acholeplasma brassicae</name>
    <dbReference type="NCBI Taxonomy" id="61635"/>
    <lineage>
        <taxon>Bacteria</taxon>
        <taxon>Bacillati</taxon>
        <taxon>Mycoplasmatota</taxon>
        <taxon>Mollicutes</taxon>
        <taxon>Acholeplasmatales</taxon>
        <taxon>Acholeplasmataceae</taxon>
        <taxon>Acholeplasma</taxon>
    </lineage>
</organism>
<evidence type="ECO:0000256" key="5">
    <source>
        <dbReference type="ARBA" id="ARBA00022842"/>
    </source>
</evidence>
<dbReference type="Gene3D" id="1.10.357.20">
    <property type="entry name" value="SLC41 divalent cation transporters, integral membrane domain"/>
    <property type="match status" value="1"/>
</dbReference>
<keyword evidence="12" id="KW-1185">Reference proteome</keyword>
<feature type="transmembrane region" description="Helical" evidence="9">
    <location>
        <begin position="285"/>
        <end position="303"/>
    </location>
</feature>
<dbReference type="InterPro" id="IPR038076">
    <property type="entry name" value="MgtE_N_sf"/>
</dbReference>
<comment type="subcellular location">
    <subcellularLocation>
        <location evidence="9">Cell membrane</location>
        <topology evidence="9">Multi-pass membrane protein</topology>
    </subcellularLocation>
    <subcellularLocation>
        <location evidence="1">Membrane</location>
        <topology evidence="1">Multi-pass membrane protein</topology>
    </subcellularLocation>
</comment>
<dbReference type="SMART" id="SM00924">
    <property type="entry name" value="MgtE_N"/>
    <property type="match status" value="1"/>
</dbReference>
<evidence type="ECO:0000256" key="6">
    <source>
        <dbReference type="ARBA" id="ARBA00022989"/>
    </source>
</evidence>
<dbReference type="STRING" id="61635.BN85312470"/>
<dbReference type="KEGG" id="abra:BN85312470"/>
<keyword evidence="7 9" id="KW-0472">Membrane</keyword>
<dbReference type="InterPro" id="IPR006668">
    <property type="entry name" value="Mg_transptr_MgtE_intracell_dom"/>
</dbReference>
<dbReference type="InterPro" id="IPR006669">
    <property type="entry name" value="MgtE_transporter"/>
</dbReference>
<dbReference type="AlphaFoldDB" id="U4KS27"/>
<dbReference type="Gene3D" id="3.10.580.10">
    <property type="entry name" value="CBS-domain"/>
    <property type="match status" value="1"/>
</dbReference>
<dbReference type="PANTHER" id="PTHR43773">
    <property type="entry name" value="MAGNESIUM TRANSPORTER MGTE"/>
    <property type="match status" value="1"/>
</dbReference>
<evidence type="ECO:0000313" key="11">
    <source>
        <dbReference type="EMBL" id="CCV66268.1"/>
    </source>
</evidence>
<keyword evidence="5 9" id="KW-0460">Magnesium</keyword>
<dbReference type="CDD" id="cd04606">
    <property type="entry name" value="CBS_pair_Mg_transporter"/>
    <property type="match status" value="1"/>
</dbReference>
<keyword evidence="9" id="KW-0479">Metal-binding</keyword>
<evidence type="ECO:0000256" key="8">
    <source>
        <dbReference type="PROSITE-ProRule" id="PRU00703"/>
    </source>
</evidence>
<dbReference type="SMART" id="SM00116">
    <property type="entry name" value="CBS"/>
    <property type="match status" value="2"/>
</dbReference>
<dbReference type="Proteomes" id="UP000032737">
    <property type="component" value="Chromosome"/>
</dbReference>
<sequence>MIKLARLFLYEGGKNMKEAFFNRSIEEQKDYLVGLHASDLVELYESLETVEKEALFQLLTDEQKADLLAYLEPLDAANVIEELNLQETKDIFYHMEPDDITDILNELEENQQEELLELLDDETKEDIEQLIDYLDDQAGSIMTPDLISVTAEMDVKDAMKKLVLLAPEVESINQLFVVDKHDTFLGVLPLKKLIKAKSPMKVEALYETSLFVYDTDDLEEVTDLIQEEGIYEMPVLNDQNVLLGMITFDDAIDAYEEEIIEDFQKLTMLSEDSQTKPLMSAITRLPWLALLMVLSLPIARLSLSFEATISAYTIIIILQPLILSMVGNAGTQTLTVSLIMLSDKEEKHVIKNNIIEEFLSGLTTGLVLSVIAFVVTNLFIAFNPSLSEDPIIFGLIVSLSVFLSLAFGTFASSIIPVLVNKIGLDPASASGPLITTVIDIATIGIYYGIASFVIGGLLG</sequence>
<comment type="function">
    <text evidence="9">Acts as a magnesium transporter.</text>
</comment>